<evidence type="ECO:0000256" key="5">
    <source>
        <dbReference type="ARBA" id="ARBA00023157"/>
    </source>
</evidence>
<dbReference type="PRINTS" id="PR00774">
    <property type="entry name" value="GUANYLIN"/>
</dbReference>
<dbReference type="AlphaFoldDB" id="A0A4X2KM34"/>
<protein>
    <recommendedName>
        <fullName evidence="7">Guanylate cyclase activator 2B</fullName>
    </recommendedName>
</protein>
<keyword evidence="3" id="KW-0964">Secreted</keyword>
<dbReference type="Pfam" id="PF02058">
    <property type="entry name" value="Guanylin"/>
    <property type="match status" value="1"/>
</dbReference>
<accession>A0A4X2KM34</accession>
<dbReference type="PANTHER" id="PTHR11318:SF4">
    <property type="entry name" value="GUANYLATE CYCLASE ACTIVATOR 2B"/>
    <property type="match status" value="1"/>
</dbReference>
<reference evidence="10" key="1">
    <citation type="submission" date="2018-12" db="EMBL/GenBank/DDBJ databases">
        <authorList>
            <person name="Yazar S."/>
        </authorList>
    </citation>
    <scope>NUCLEOTIDE SEQUENCE [LARGE SCALE GENOMIC DNA]</scope>
</reference>
<comment type="function">
    <text evidence="6">Endogenous activator of intestinal guanylate cyclase. It stimulates this enzyme through the same receptor binding region as the heat-stable enterotoxins. May be a potent physiological regulator of intestinal fluid and electrolyte transport. May be an autocrine/paracrine regulator of intestinal salt and water transport.</text>
</comment>
<evidence type="ECO:0000256" key="7">
    <source>
        <dbReference type="ARBA" id="ARBA00041176"/>
    </source>
</evidence>
<evidence type="ECO:0000256" key="6">
    <source>
        <dbReference type="ARBA" id="ARBA00037765"/>
    </source>
</evidence>
<evidence type="ECO:0000256" key="8">
    <source>
        <dbReference type="SAM" id="SignalP"/>
    </source>
</evidence>
<name>A0A4X2KM34_VOMUR</name>
<dbReference type="InterPro" id="IPR036382">
    <property type="entry name" value="Guanylin_sf"/>
</dbReference>
<dbReference type="InterPro" id="IPR000879">
    <property type="entry name" value="Guanylin"/>
</dbReference>
<proteinExistence type="inferred from homology"/>
<sequence>SVLSIPLIAVIISLLLPGRYPEDFNGSHVTLESVKKLGELLDQSGGFNNQLRAQRNSIVLCNNPVLPFDLQSVCENDQTVSNLGTIAQDDYAICVNVMLR</sequence>
<keyword evidence="10" id="KW-1185">Reference proteome</keyword>
<evidence type="ECO:0000256" key="3">
    <source>
        <dbReference type="ARBA" id="ARBA00022525"/>
    </source>
</evidence>
<evidence type="ECO:0000256" key="4">
    <source>
        <dbReference type="ARBA" id="ARBA00022729"/>
    </source>
</evidence>
<evidence type="ECO:0000256" key="2">
    <source>
        <dbReference type="ARBA" id="ARBA00009883"/>
    </source>
</evidence>
<reference evidence="9" key="2">
    <citation type="submission" date="2025-08" db="UniProtKB">
        <authorList>
            <consortium name="Ensembl"/>
        </authorList>
    </citation>
    <scope>IDENTIFICATION</scope>
</reference>
<dbReference type="SUPFAM" id="SSF89890">
    <property type="entry name" value="Proguanylin"/>
    <property type="match status" value="1"/>
</dbReference>
<organism evidence="9 10">
    <name type="scientific">Vombatus ursinus</name>
    <name type="common">Common wombat</name>
    <dbReference type="NCBI Taxonomy" id="29139"/>
    <lineage>
        <taxon>Eukaryota</taxon>
        <taxon>Metazoa</taxon>
        <taxon>Chordata</taxon>
        <taxon>Craniata</taxon>
        <taxon>Vertebrata</taxon>
        <taxon>Euteleostomi</taxon>
        <taxon>Mammalia</taxon>
        <taxon>Metatheria</taxon>
        <taxon>Diprotodontia</taxon>
        <taxon>Vombatidae</taxon>
        <taxon>Vombatus</taxon>
    </lineage>
</organism>
<keyword evidence="4 8" id="KW-0732">Signal</keyword>
<dbReference type="GO" id="GO:0005576">
    <property type="term" value="C:extracellular region"/>
    <property type="evidence" value="ECO:0007669"/>
    <property type="project" value="UniProtKB-SubCell"/>
</dbReference>
<evidence type="ECO:0000313" key="9">
    <source>
        <dbReference type="Ensembl" id="ENSVURP00010013169.1"/>
    </source>
</evidence>
<dbReference type="Gene3D" id="3.90.1450.10">
    <property type="entry name" value="Guanylin"/>
    <property type="match status" value="1"/>
</dbReference>
<feature type="signal peptide" evidence="8">
    <location>
        <begin position="1"/>
        <end position="21"/>
    </location>
</feature>
<feature type="chain" id="PRO_5021474959" description="Guanylate cyclase activator 2B" evidence="8">
    <location>
        <begin position="22"/>
        <end position="100"/>
    </location>
</feature>
<dbReference type="Ensembl" id="ENSVURT00010014983.1">
    <property type="protein sequence ID" value="ENSVURP00010013169.1"/>
    <property type="gene ID" value="ENSVURG00010010132.1"/>
</dbReference>
<reference evidence="9" key="3">
    <citation type="submission" date="2025-09" db="UniProtKB">
        <authorList>
            <consortium name="Ensembl"/>
        </authorList>
    </citation>
    <scope>IDENTIFICATION</scope>
</reference>
<dbReference type="STRING" id="29139.ENSVURP00010013169"/>
<dbReference type="Proteomes" id="UP000314987">
    <property type="component" value="Unassembled WGS sequence"/>
</dbReference>
<dbReference type="PANTHER" id="PTHR11318">
    <property type="entry name" value="GUANYLIN FAMILY MEMBER"/>
    <property type="match status" value="1"/>
</dbReference>
<keyword evidence="5" id="KW-1015">Disulfide bond</keyword>
<dbReference type="GO" id="GO:0030250">
    <property type="term" value="F:guanylate cyclase activator activity"/>
    <property type="evidence" value="ECO:0007669"/>
    <property type="project" value="InterPro"/>
</dbReference>
<evidence type="ECO:0000256" key="1">
    <source>
        <dbReference type="ARBA" id="ARBA00004613"/>
    </source>
</evidence>
<evidence type="ECO:0000313" key="10">
    <source>
        <dbReference type="Proteomes" id="UP000314987"/>
    </source>
</evidence>
<dbReference type="GeneTree" id="ENSGT00970000197829"/>
<comment type="subcellular location">
    <subcellularLocation>
        <location evidence="1">Secreted</location>
    </subcellularLocation>
</comment>
<comment type="similarity">
    <text evidence="2">Belongs to the guanylin family.</text>
</comment>